<accession>A0A381XS75</accession>
<name>A0A381XS75_9ZZZZ</name>
<sequence>MNDKRDNIKFSEQVILQSKKNGFDISEKVESTLLNHNLKFKEFPFVNINNKDLINYIKEKNLDYIIFSGGGILKKEILSCQTKFIHFHPGIASDYKGSTCFYYSILDKNNCGVSAIIMDEGLDTGDIVYQRIFSKPEHFFVDEVYDPYIRSETLVDVLKKNILEKNEFKKQKPSEGNTYYIIHPVLKHIALLCCQKK</sequence>
<dbReference type="SUPFAM" id="SSF53328">
    <property type="entry name" value="Formyltransferase"/>
    <property type="match status" value="1"/>
</dbReference>
<gene>
    <name evidence="2" type="ORF">METZ01_LOCUS120473</name>
</gene>
<feature type="domain" description="Formyl transferase N-terminal" evidence="1">
    <location>
        <begin position="21"/>
        <end position="131"/>
    </location>
</feature>
<proteinExistence type="predicted"/>
<protein>
    <recommendedName>
        <fullName evidence="1">Formyl transferase N-terminal domain-containing protein</fullName>
    </recommendedName>
</protein>
<dbReference type="Pfam" id="PF00551">
    <property type="entry name" value="Formyl_trans_N"/>
    <property type="match status" value="1"/>
</dbReference>
<dbReference type="Gene3D" id="3.40.50.170">
    <property type="entry name" value="Formyl transferase, N-terminal domain"/>
    <property type="match status" value="1"/>
</dbReference>
<dbReference type="InterPro" id="IPR036477">
    <property type="entry name" value="Formyl_transf_N_sf"/>
</dbReference>
<reference evidence="2" key="1">
    <citation type="submission" date="2018-05" db="EMBL/GenBank/DDBJ databases">
        <authorList>
            <person name="Lanie J.A."/>
            <person name="Ng W.-L."/>
            <person name="Kazmierczak K.M."/>
            <person name="Andrzejewski T.M."/>
            <person name="Davidsen T.M."/>
            <person name="Wayne K.J."/>
            <person name="Tettelin H."/>
            <person name="Glass J.I."/>
            <person name="Rusch D."/>
            <person name="Podicherti R."/>
            <person name="Tsui H.-C.T."/>
            <person name="Winkler M.E."/>
        </authorList>
    </citation>
    <scope>NUCLEOTIDE SEQUENCE</scope>
</reference>
<evidence type="ECO:0000313" key="2">
    <source>
        <dbReference type="EMBL" id="SVA67619.1"/>
    </source>
</evidence>
<organism evidence="2">
    <name type="scientific">marine metagenome</name>
    <dbReference type="NCBI Taxonomy" id="408172"/>
    <lineage>
        <taxon>unclassified sequences</taxon>
        <taxon>metagenomes</taxon>
        <taxon>ecological metagenomes</taxon>
    </lineage>
</organism>
<dbReference type="AlphaFoldDB" id="A0A381XS75"/>
<evidence type="ECO:0000259" key="1">
    <source>
        <dbReference type="Pfam" id="PF00551"/>
    </source>
</evidence>
<dbReference type="EMBL" id="UINC01016196">
    <property type="protein sequence ID" value="SVA67619.1"/>
    <property type="molecule type" value="Genomic_DNA"/>
</dbReference>
<dbReference type="InterPro" id="IPR002376">
    <property type="entry name" value="Formyl_transf_N"/>
</dbReference>